<organism evidence="5 6">
    <name type="scientific">Mucilaginibacter defluvii</name>
    <dbReference type="NCBI Taxonomy" id="1196019"/>
    <lineage>
        <taxon>Bacteria</taxon>
        <taxon>Pseudomonadati</taxon>
        <taxon>Bacteroidota</taxon>
        <taxon>Sphingobacteriia</taxon>
        <taxon>Sphingobacteriales</taxon>
        <taxon>Sphingobacteriaceae</taxon>
        <taxon>Mucilaginibacter</taxon>
    </lineage>
</organism>
<dbReference type="Pfam" id="PF00593">
    <property type="entry name" value="TonB_dep_Rec_b-barrel"/>
    <property type="match status" value="1"/>
</dbReference>
<gene>
    <name evidence="5" type="ORF">GCM10023313_32190</name>
</gene>
<keyword evidence="3" id="KW-0998">Cell outer membrane</keyword>
<dbReference type="Gene3D" id="2.40.170.20">
    <property type="entry name" value="TonB-dependent receptor, beta-barrel domain"/>
    <property type="match status" value="1"/>
</dbReference>
<protein>
    <recommendedName>
        <fullName evidence="4">TonB-dependent receptor-like beta-barrel domain-containing protein</fullName>
    </recommendedName>
</protein>
<accession>A0ABP9G4M3</accession>
<evidence type="ECO:0000259" key="4">
    <source>
        <dbReference type="Pfam" id="PF00593"/>
    </source>
</evidence>
<dbReference type="RefSeq" id="WP_345332590.1">
    <property type="nucleotide sequence ID" value="NZ_BAABJI010000002.1"/>
</dbReference>
<dbReference type="EMBL" id="BAABJI010000002">
    <property type="protein sequence ID" value="GAA4925266.1"/>
    <property type="molecule type" value="Genomic_DNA"/>
</dbReference>
<evidence type="ECO:0000256" key="3">
    <source>
        <dbReference type="ARBA" id="ARBA00023237"/>
    </source>
</evidence>
<keyword evidence="2" id="KW-0472">Membrane</keyword>
<proteinExistence type="predicted"/>
<keyword evidence="6" id="KW-1185">Reference proteome</keyword>
<reference evidence="6" key="1">
    <citation type="journal article" date="2019" name="Int. J. Syst. Evol. Microbiol.">
        <title>The Global Catalogue of Microorganisms (GCM) 10K type strain sequencing project: providing services to taxonomists for standard genome sequencing and annotation.</title>
        <authorList>
            <consortium name="The Broad Institute Genomics Platform"/>
            <consortium name="The Broad Institute Genome Sequencing Center for Infectious Disease"/>
            <person name="Wu L."/>
            <person name="Ma J."/>
        </authorList>
    </citation>
    <scope>NUCLEOTIDE SEQUENCE [LARGE SCALE GENOMIC DNA]</scope>
    <source>
        <strain evidence="6">JCM 18283</strain>
    </source>
</reference>
<evidence type="ECO:0000313" key="5">
    <source>
        <dbReference type="EMBL" id="GAA4925266.1"/>
    </source>
</evidence>
<dbReference type="InterPro" id="IPR000531">
    <property type="entry name" value="Beta-barrel_TonB"/>
</dbReference>
<dbReference type="Proteomes" id="UP001501436">
    <property type="component" value="Unassembled WGS sequence"/>
</dbReference>
<evidence type="ECO:0000256" key="1">
    <source>
        <dbReference type="ARBA" id="ARBA00004442"/>
    </source>
</evidence>
<feature type="domain" description="TonB-dependent receptor-like beta-barrel" evidence="4">
    <location>
        <begin position="2"/>
        <end position="204"/>
    </location>
</feature>
<evidence type="ECO:0000313" key="6">
    <source>
        <dbReference type="Proteomes" id="UP001501436"/>
    </source>
</evidence>
<evidence type="ECO:0000256" key="2">
    <source>
        <dbReference type="ARBA" id="ARBA00023136"/>
    </source>
</evidence>
<dbReference type="SUPFAM" id="SSF56935">
    <property type="entry name" value="Porins"/>
    <property type="match status" value="1"/>
</dbReference>
<comment type="caution">
    <text evidence="5">The sequence shown here is derived from an EMBL/GenBank/DDBJ whole genome shotgun (WGS) entry which is preliminary data.</text>
</comment>
<comment type="subcellular location">
    <subcellularLocation>
        <location evidence="1">Cell outer membrane</location>
    </subcellularLocation>
</comment>
<sequence>MVYRLSAAHHLRFSYQTGYRNPTNQNQYLDLAAGGGSFRMIGGLPEMIIKYDLYDNKPFTADSYYLYQRSLAVGKPDVSILKTHQFSLNGVQPESIQLFEAGDKILISDDLLLDAYAYYSIYHNFISETSVYQRRSDDFIAYNVPVNVPGDVKTYGAAAGIDYRHRGYLLKGNLSYNDISHLPARLANEYGFNTPKFRLNLGISKPDLFKNVGMTSISGGKMVLIGQHLSQPGR</sequence>
<dbReference type="InterPro" id="IPR036942">
    <property type="entry name" value="Beta-barrel_TonB_sf"/>
</dbReference>
<name>A0ABP9G4M3_9SPHI</name>